<feature type="chain" id="PRO_5047381508" evidence="2">
    <location>
        <begin position="21"/>
        <end position="135"/>
    </location>
</feature>
<feature type="compositionally biased region" description="Basic and acidic residues" evidence="1">
    <location>
        <begin position="105"/>
        <end position="125"/>
    </location>
</feature>
<protein>
    <submittedName>
        <fullName evidence="3">Uncharacterized protein</fullName>
    </submittedName>
</protein>
<feature type="region of interest" description="Disordered" evidence="1">
    <location>
        <begin position="91"/>
        <end position="135"/>
    </location>
</feature>
<dbReference type="Proteomes" id="UP001595851">
    <property type="component" value="Unassembled WGS sequence"/>
</dbReference>
<gene>
    <name evidence="3" type="ORF">ACFOY2_47895</name>
</gene>
<organism evidence="3 4">
    <name type="scientific">Nonomuraea purpurea</name>
    <dbReference type="NCBI Taxonomy" id="1849276"/>
    <lineage>
        <taxon>Bacteria</taxon>
        <taxon>Bacillati</taxon>
        <taxon>Actinomycetota</taxon>
        <taxon>Actinomycetes</taxon>
        <taxon>Streptosporangiales</taxon>
        <taxon>Streptosporangiaceae</taxon>
        <taxon>Nonomuraea</taxon>
    </lineage>
</organism>
<accession>A0ABV8GQ13</accession>
<reference evidence="4" key="1">
    <citation type="journal article" date="2019" name="Int. J. Syst. Evol. Microbiol.">
        <title>The Global Catalogue of Microorganisms (GCM) 10K type strain sequencing project: providing services to taxonomists for standard genome sequencing and annotation.</title>
        <authorList>
            <consortium name="The Broad Institute Genomics Platform"/>
            <consortium name="The Broad Institute Genome Sequencing Center for Infectious Disease"/>
            <person name="Wu L."/>
            <person name="Ma J."/>
        </authorList>
    </citation>
    <scope>NUCLEOTIDE SEQUENCE [LARGE SCALE GENOMIC DNA]</scope>
    <source>
        <strain evidence="4">TBRC 1276</strain>
    </source>
</reference>
<evidence type="ECO:0000313" key="4">
    <source>
        <dbReference type="Proteomes" id="UP001595851"/>
    </source>
</evidence>
<comment type="caution">
    <text evidence="3">The sequence shown here is derived from an EMBL/GenBank/DDBJ whole genome shotgun (WGS) entry which is preliminary data.</text>
</comment>
<name>A0ABV8GQ13_9ACTN</name>
<evidence type="ECO:0000256" key="1">
    <source>
        <dbReference type="SAM" id="MobiDB-lite"/>
    </source>
</evidence>
<proteinExistence type="predicted"/>
<feature type="signal peptide" evidence="2">
    <location>
        <begin position="1"/>
        <end position="20"/>
    </location>
</feature>
<keyword evidence="4" id="KW-1185">Reference proteome</keyword>
<dbReference type="RefSeq" id="WP_379534829.1">
    <property type="nucleotide sequence ID" value="NZ_JBHSBI010000039.1"/>
</dbReference>
<keyword evidence="2" id="KW-0732">Signal</keyword>
<sequence length="135" mass="15707">MNTDTRRTRFAALALAGAFAGSLFFPLGQGVATASAGLPTVEAGGPPAPRHRAAPRVRVQAAPRIIREKPILRRHHRNWEHQNIRVILENDNDNFNHGHRRHRFDRREELPRMEHRHEEHKKEPWEEQQWSENGQ</sequence>
<evidence type="ECO:0000256" key="2">
    <source>
        <dbReference type="SAM" id="SignalP"/>
    </source>
</evidence>
<dbReference type="EMBL" id="JBHSBI010000039">
    <property type="protein sequence ID" value="MFC4015010.1"/>
    <property type="molecule type" value="Genomic_DNA"/>
</dbReference>
<evidence type="ECO:0000313" key="3">
    <source>
        <dbReference type="EMBL" id="MFC4015010.1"/>
    </source>
</evidence>